<accession>A0ABN4CBW4</accession>
<proteinExistence type="predicted"/>
<evidence type="ECO:0000313" key="5">
    <source>
        <dbReference type="Proteomes" id="UP000019226"/>
    </source>
</evidence>
<evidence type="ECO:0000259" key="2">
    <source>
        <dbReference type="PROSITE" id="PS51707"/>
    </source>
</evidence>
<dbReference type="SUPFAM" id="SSF55154">
    <property type="entry name" value="CYTH-like phosphatases"/>
    <property type="match status" value="1"/>
</dbReference>
<sequence length="604" mass="66868">MSAKSAKSFLEVEAKFSVSESLPTPAITELPGVAAVGETRSESLSAIYYDTEDLRLTRAKVTLRRRTGGHDDGWHIKLPSTLGRTEIRMELSEPVDGAYTVPQELLTHVRSIIRNHPVEPIAQVDNQRTEQVLVDAEGNPRAEFCDDNVTAWSLLPGGEQTCWREWEVELSGELPGTEEGTAFIRTATRQFITAGARVSSSPSKLASALGNSINNAPLPPSMITPDVDEQSPAAAVVKALAANRDKLVQYDPKVRADEWDSVHQMRVATRELRSHMETFHGIIGGPEIARIEDELKLLASILGVARDAEVVEERWQSLLAAEDSDTLDDATREHIANDMGREYSRAHRKVVAALDSDRYLELLDSLDNLLANPPVETPEAEFPEAVPEVIPADAEPTEEPLALANAEADAVEAEAVETESDEVSEKVSETVSDPAPLSKKEEKAAAKQAAKDAAKEMEQVMAAHLAKAYEKLLKRHKKAVKNWDNEELTLHEREEYYHDMRKAAKKLRYAAEAAGSATKLKTKGLYAACKDMQSVLGDFQDSVTSRDKLLHLAQAARRRGEDTFGYGLLYQRERTIGLEALEDYERSMKSIKQAFKPLKKQIEK</sequence>
<feature type="domain" description="CHAD" evidence="3">
    <location>
        <begin position="229"/>
        <end position="593"/>
    </location>
</feature>
<dbReference type="Proteomes" id="UP000019226">
    <property type="component" value="Chromosome"/>
</dbReference>
<dbReference type="Pfam" id="PF01928">
    <property type="entry name" value="CYTH"/>
    <property type="match status" value="1"/>
</dbReference>
<protein>
    <recommendedName>
        <fullName evidence="6">CHAD domain-containing protein</fullName>
    </recommendedName>
</protein>
<dbReference type="PANTHER" id="PTHR39339">
    <property type="entry name" value="SLR1444 PROTEIN"/>
    <property type="match status" value="1"/>
</dbReference>
<gene>
    <name evidence="4" type="ORF">CCASEI_05200</name>
</gene>
<dbReference type="Gene3D" id="1.40.20.10">
    <property type="entry name" value="CHAD domain"/>
    <property type="match status" value="1"/>
</dbReference>
<dbReference type="EMBL" id="CP004350">
    <property type="protein sequence ID" value="AHI19616.1"/>
    <property type="molecule type" value="Genomic_DNA"/>
</dbReference>
<dbReference type="Gene3D" id="2.40.320.10">
    <property type="entry name" value="Hypothetical Protein Pfu-838710-001"/>
    <property type="match status" value="1"/>
</dbReference>
<evidence type="ECO:0000259" key="3">
    <source>
        <dbReference type="PROSITE" id="PS51708"/>
    </source>
</evidence>
<dbReference type="InterPro" id="IPR007899">
    <property type="entry name" value="CHAD_dom"/>
</dbReference>
<dbReference type="InterPro" id="IPR038186">
    <property type="entry name" value="CHAD_dom_sf"/>
</dbReference>
<keyword evidence="5" id="KW-1185">Reference proteome</keyword>
<dbReference type="Pfam" id="PF05235">
    <property type="entry name" value="CHAD"/>
    <property type="match status" value="2"/>
</dbReference>
<name>A0ABN4CBW4_9CORY</name>
<dbReference type="InterPro" id="IPR033469">
    <property type="entry name" value="CYTH-like_dom_sf"/>
</dbReference>
<dbReference type="RefSeq" id="WP_025387358.1">
    <property type="nucleotide sequence ID" value="NZ_CP004350.1"/>
</dbReference>
<dbReference type="SMART" id="SM01118">
    <property type="entry name" value="CYTH"/>
    <property type="match status" value="1"/>
</dbReference>
<dbReference type="InterPro" id="IPR023577">
    <property type="entry name" value="CYTH_domain"/>
</dbReference>
<feature type="region of interest" description="Disordered" evidence="1">
    <location>
        <begin position="409"/>
        <end position="446"/>
    </location>
</feature>
<dbReference type="PROSITE" id="PS51707">
    <property type="entry name" value="CYTH"/>
    <property type="match status" value="1"/>
</dbReference>
<evidence type="ECO:0000313" key="4">
    <source>
        <dbReference type="EMBL" id="AHI19616.1"/>
    </source>
</evidence>
<dbReference type="SMART" id="SM00880">
    <property type="entry name" value="CHAD"/>
    <property type="match status" value="1"/>
</dbReference>
<dbReference type="PROSITE" id="PS51708">
    <property type="entry name" value="CHAD"/>
    <property type="match status" value="1"/>
</dbReference>
<feature type="compositionally biased region" description="Acidic residues" evidence="1">
    <location>
        <begin position="409"/>
        <end position="422"/>
    </location>
</feature>
<feature type="domain" description="CYTH" evidence="2">
    <location>
        <begin position="9"/>
        <end position="212"/>
    </location>
</feature>
<organism evidence="4 5">
    <name type="scientific">Corynebacterium casei LMG S-19264</name>
    <dbReference type="NCBI Taxonomy" id="1285583"/>
    <lineage>
        <taxon>Bacteria</taxon>
        <taxon>Bacillati</taxon>
        <taxon>Actinomycetota</taxon>
        <taxon>Actinomycetes</taxon>
        <taxon>Mycobacteriales</taxon>
        <taxon>Corynebacteriaceae</taxon>
        <taxon>Corynebacterium</taxon>
    </lineage>
</organism>
<evidence type="ECO:0008006" key="6">
    <source>
        <dbReference type="Google" id="ProtNLM"/>
    </source>
</evidence>
<dbReference type="GeneID" id="82877192"/>
<dbReference type="PANTHER" id="PTHR39339:SF1">
    <property type="entry name" value="CHAD DOMAIN-CONTAINING PROTEIN"/>
    <property type="match status" value="1"/>
</dbReference>
<reference evidence="5" key="1">
    <citation type="submission" date="2013-02" db="EMBL/GenBank/DDBJ databases">
        <title>The complete genome sequence of Corynebacterium casei LMG S-19264 (=DSM 44701).</title>
        <authorList>
            <person name="Ruckert C."/>
            <person name="Albersmeier A."/>
            <person name="Kalinowski J."/>
        </authorList>
    </citation>
    <scope>NUCLEOTIDE SEQUENCE [LARGE SCALE GENOMIC DNA]</scope>
    <source>
        <strain evidence="5">LMG S-19264</strain>
    </source>
</reference>
<dbReference type="CDD" id="cd07374">
    <property type="entry name" value="CYTH-like_Pase"/>
    <property type="match status" value="1"/>
</dbReference>
<evidence type="ECO:0000256" key="1">
    <source>
        <dbReference type="SAM" id="MobiDB-lite"/>
    </source>
</evidence>